<accession>A0A1H3X6I3</accession>
<dbReference type="PROSITE" id="PS51257">
    <property type="entry name" value="PROKAR_LIPOPROTEIN"/>
    <property type="match status" value="1"/>
</dbReference>
<reference evidence="2" key="1">
    <citation type="submission" date="2016-10" db="EMBL/GenBank/DDBJ databases">
        <authorList>
            <person name="Varghese N."/>
            <person name="Submissions S."/>
        </authorList>
    </citation>
    <scope>NUCLEOTIDE SEQUENCE [LARGE SCALE GENOMIC DNA]</scope>
    <source>
        <strain evidence="2">DSM 23920</strain>
    </source>
</reference>
<gene>
    <name evidence="1" type="ORF">SAMN05660909_00277</name>
</gene>
<organism evidence="1 2">
    <name type="scientific">Chitinophaga terrae</name>
    <name type="common">ex Kim and Jung 2007</name>
    <dbReference type="NCBI Taxonomy" id="408074"/>
    <lineage>
        <taxon>Bacteria</taxon>
        <taxon>Pseudomonadati</taxon>
        <taxon>Bacteroidota</taxon>
        <taxon>Chitinophagia</taxon>
        <taxon>Chitinophagales</taxon>
        <taxon>Chitinophagaceae</taxon>
        <taxon>Chitinophaga</taxon>
    </lineage>
</organism>
<evidence type="ECO:0008006" key="3">
    <source>
        <dbReference type="Google" id="ProtNLM"/>
    </source>
</evidence>
<evidence type="ECO:0000313" key="2">
    <source>
        <dbReference type="Proteomes" id="UP000199656"/>
    </source>
</evidence>
<dbReference type="Proteomes" id="UP000199656">
    <property type="component" value="Unassembled WGS sequence"/>
</dbReference>
<dbReference type="AlphaFoldDB" id="A0A1H3X6I3"/>
<dbReference type="EMBL" id="FNRL01000001">
    <property type="protein sequence ID" value="SDZ94561.1"/>
    <property type="molecule type" value="Genomic_DNA"/>
</dbReference>
<name>A0A1H3X6I3_9BACT</name>
<keyword evidence="2" id="KW-1185">Reference proteome</keyword>
<sequence>MRKSFVLAVAVSLLVCACSKKSDNDNNPGPDPNPGANNNTAALNRLYANLQGKWGFSNIILQARQSAAIKASTKFNRMGGLHIQARAADDKTGYIEFTTDSTFLLEDGEGKYYTGKYSLKDSTTAELKGLGTLTKINFSQNAISFTLSYGANGAKTATVAGTKATPVATDDRTKSLCRLWYLTAEENGKDFIGEETEIYDENGDLIETFILDSLTYRATIYGTYVVEQYSKKVLKQSSVMNWKWHPTNSERFLYWDSNYDQHVGEVLIRSFKDNVLKLSDYYDPVESPDEHDDFTLKSVY</sequence>
<dbReference type="OrthoDB" id="1494139at2"/>
<evidence type="ECO:0000313" key="1">
    <source>
        <dbReference type="EMBL" id="SDZ94561.1"/>
    </source>
</evidence>
<dbReference type="RefSeq" id="WP_089757856.1">
    <property type="nucleotide sequence ID" value="NZ_BKAT01000012.1"/>
</dbReference>
<protein>
    <recommendedName>
        <fullName evidence="3">Lipocalin-like domain-containing protein</fullName>
    </recommendedName>
</protein>
<proteinExistence type="predicted"/>